<keyword evidence="5" id="KW-1185">Reference proteome</keyword>
<dbReference type="GeneID" id="20346225"/>
<feature type="compositionally biased region" description="Low complexity" evidence="1">
    <location>
        <begin position="292"/>
        <end position="317"/>
    </location>
</feature>
<name>J3NWV6_GAET3</name>
<dbReference type="STRING" id="644352.J3NWV6"/>
<dbReference type="OrthoDB" id="291007at2759"/>
<proteinExistence type="predicted"/>
<feature type="region of interest" description="Disordered" evidence="1">
    <location>
        <begin position="575"/>
        <end position="594"/>
    </location>
</feature>
<sequence length="632" mass="65595">MRSLTNLWLLSSLAHLVQPQVLFHGDMKYEEWKQAERLGLNPVSISDAEWRSYTTEDFAKYKAIIVPDPNCGSLEQVKFLDDTKAAWSPAVTGNIILIGTDPGYHATSPPIQPGAVSLIEGGVSFAAAGNGTGLYYCLSCYYQDSVSATVEELSGLGHFEVRGNLECYNDAHMVANSSALRGVNDTALSNWSCSVHEVFSVYPMNGTGGFEPLVIAQGAKGTGNRTFADGTSGVAYVITNGATPAGCGNGVWEPAFGEECDGGPSNGQNGTLCTTSCKCLFGVVGNGTCATNTTSSSTTSGSSSTRFSSSLTSSTGTAVFTNSSAPITGSPSTAPPLPTNTSIPVNGTTSATGFLNSTTTTTTLDICGQFFVSIINLTDVVDWPWLELYVNLAFRYDESSGQQSADFDRGTTIAVSAITSVITTVVSLNPTSSTTSLVTTVIPVGSPTPTTPYSSTITTLVTRNPNSIVTSVITIIVTPSPPATSVPRDSSTSLAPSSDPTTITTSFPNSTSTGSSISSLSTGTGGTSVNLTTSTSVSVGTSTGTSLVTTATSFTSTFNITVSTAVPTVVPVNSTTSKRQSWSNSTTKATTTSTGTSTQTTVLSIKHPANNFHRNVNLDITVYIHCYGSHHP</sequence>
<feature type="region of interest" description="Disordered" evidence="1">
    <location>
        <begin position="292"/>
        <end position="342"/>
    </location>
</feature>
<reference evidence="4" key="4">
    <citation type="journal article" date="2015" name="G3 (Bethesda)">
        <title>Genome sequences of three phytopathogenic species of the Magnaporthaceae family of fungi.</title>
        <authorList>
            <person name="Okagaki L.H."/>
            <person name="Nunes C.C."/>
            <person name="Sailsbery J."/>
            <person name="Clay B."/>
            <person name="Brown D."/>
            <person name="John T."/>
            <person name="Oh Y."/>
            <person name="Young N."/>
            <person name="Fitzgerald M."/>
            <person name="Haas B.J."/>
            <person name="Zeng Q."/>
            <person name="Young S."/>
            <person name="Adiconis X."/>
            <person name="Fan L."/>
            <person name="Levin J.Z."/>
            <person name="Mitchell T.K."/>
            <person name="Okubara P.A."/>
            <person name="Farman M.L."/>
            <person name="Kohn L.M."/>
            <person name="Birren B."/>
            <person name="Ma L.-J."/>
            <person name="Dean R.A."/>
        </authorList>
    </citation>
    <scope>NUCLEOTIDE SEQUENCE</scope>
    <source>
        <strain evidence="4">R3-111a-1</strain>
    </source>
</reference>
<feature type="compositionally biased region" description="Polar residues" evidence="1">
    <location>
        <begin position="318"/>
        <end position="332"/>
    </location>
</feature>
<feature type="region of interest" description="Disordered" evidence="1">
    <location>
        <begin position="480"/>
        <end position="529"/>
    </location>
</feature>
<feature type="signal peptide" evidence="2">
    <location>
        <begin position="1"/>
        <end position="19"/>
    </location>
</feature>
<dbReference type="EnsemblFungi" id="EJT75838">
    <property type="protein sequence ID" value="EJT75838"/>
    <property type="gene ID" value="GGTG_05767"/>
</dbReference>
<dbReference type="HOGENOM" id="CLU_432791_0_0_1"/>
<evidence type="ECO:0000313" key="4">
    <source>
        <dbReference type="EnsemblFungi" id="EJT75838"/>
    </source>
</evidence>
<protein>
    <submittedName>
        <fullName evidence="3 4">Uncharacterized protein</fullName>
    </submittedName>
</protein>
<dbReference type="Proteomes" id="UP000006039">
    <property type="component" value="Unassembled WGS sequence"/>
</dbReference>
<evidence type="ECO:0000256" key="2">
    <source>
        <dbReference type="SAM" id="SignalP"/>
    </source>
</evidence>
<dbReference type="EMBL" id="GL385397">
    <property type="protein sequence ID" value="EJT75838.1"/>
    <property type="molecule type" value="Genomic_DNA"/>
</dbReference>
<reference evidence="3" key="3">
    <citation type="submission" date="2010-09" db="EMBL/GenBank/DDBJ databases">
        <title>Annotation of Gaeumannomyces graminis var. tritici R3-111a-1.</title>
        <authorList>
            <consortium name="The Broad Institute Genome Sequencing Platform"/>
            <person name="Ma L.-J."/>
            <person name="Dead R."/>
            <person name="Young S.K."/>
            <person name="Zeng Q."/>
            <person name="Gargeya S."/>
            <person name="Fitzgerald M."/>
            <person name="Haas B."/>
            <person name="Abouelleil A."/>
            <person name="Alvarado L."/>
            <person name="Arachchi H.M."/>
            <person name="Berlin A."/>
            <person name="Brown A."/>
            <person name="Chapman S.B."/>
            <person name="Chen Z."/>
            <person name="Dunbar C."/>
            <person name="Freedman E."/>
            <person name="Gearin G."/>
            <person name="Gellesch M."/>
            <person name="Goldberg J."/>
            <person name="Griggs A."/>
            <person name="Gujja S."/>
            <person name="Heiman D."/>
            <person name="Howarth C."/>
            <person name="Larson L."/>
            <person name="Lui A."/>
            <person name="MacDonald P.J.P."/>
            <person name="Mehta T."/>
            <person name="Montmayeur A."/>
            <person name="Murphy C."/>
            <person name="Neiman D."/>
            <person name="Pearson M."/>
            <person name="Priest M."/>
            <person name="Roberts A."/>
            <person name="Saif S."/>
            <person name="Shea T."/>
            <person name="Shenoy N."/>
            <person name="Sisk P."/>
            <person name="Stolte C."/>
            <person name="Sykes S."/>
            <person name="Yandava C."/>
            <person name="Wortman J."/>
            <person name="Nusbaum C."/>
            <person name="Birren B."/>
        </authorList>
    </citation>
    <scope>NUCLEOTIDE SEQUENCE</scope>
    <source>
        <strain evidence="3">R3-111a-1</strain>
    </source>
</reference>
<dbReference type="VEuPathDB" id="FungiDB:GGTG_05767"/>
<evidence type="ECO:0000313" key="3">
    <source>
        <dbReference type="EMBL" id="EJT75838.1"/>
    </source>
</evidence>
<gene>
    <name evidence="4" type="primary">20346225</name>
    <name evidence="3" type="ORF">GGTG_05767</name>
</gene>
<reference evidence="5" key="1">
    <citation type="submission" date="2010-07" db="EMBL/GenBank/DDBJ databases">
        <title>The genome sequence of Gaeumannomyces graminis var. tritici strain R3-111a-1.</title>
        <authorList>
            <consortium name="The Broad Institute Genome Sequencing Platform"/>
            <person name="Ma L.-J."/>
            <person name="Dead R."/>
            <person name="Young S."/>
            <person name="Zeng Q."/>
            <person name="Koehrsen M."/>
            <person name="Alvarado L."/>
            <person name="Berlin A."/>
            <person name="Chapman S.B."/>
            <person name="Chen Z."/>
            <person name="Freedman E."/>
            <person name="Gellesch M."/>
            <person name="Goldberg J."/>
            <person name="Griggs A."/>
            <person name="Gujja S."/>
            <person name="Heilman E.R."/>
            <person name="Heiman D."/>
            <person name="Hepburn T."/>
            <person name="Howarth C."/>
            <person name="Jen D."/>
            <person name="Larson L."/>
            <person name="Mehta T."/>
            <person name="Neiman D."/>
            <person name="Pearson M."/>
            <person name="Roberts A."/>
            <person name="Saif S."/>
            <person name="Shea T."/>
            <person name="Shenoy N."/>
            <person name="Sisk P."/>
            <person name="Stolte C."/>
            <person name="Sykes S."/>
            <person name="Walk T."/>
            <person name="White J."/>
            <person name="Yandava C."/>
            <person name="Haas B."/>
            <person name="Nusbaum C."/>
            <person name="Birren B."/>
        </authorList>
    </citation>
    <scope>NUCLEOTIDE SEQUENCE [LARGE SCALE GENOMIC DNA]</scope>
    <source>
        <strain evidence="5">R3-111a-1</strain>
    </source>
</reference>
<keyword evidence="2" id="KW-0732">Signal</keyword>
<feature type="compositionally biased region" description="Polar residues" evidence="1">
    <location>
        <begin position="487"/>
        <end position="503"/>
    </location>
</feature>
<evidence type="ECO:0000256" key="1">
    <source>
        <dbReference type="SAM" id="MobiDB-lite"/>
    </source>
</evidence>
<reference evidence="4" key="5">
    <citation type="submission" date="2018-04" db="UniProtKB">
        <authorList>
            <consortium name="EnsemblFungi"/>
        </authorList>
    </citation>
    <scope>IDENTIFICATION</scope>
    <source>
        <strain evidence="4">R3-111a-1</strain>
    </source>
</reference>
<feature type="chain" id="PRO_5015094581" evidence="2">
    <location>
        <begin position="20"/>
        <end position="632"/>
    </location>
</feature>
<dbReference type="AlphaFoldDB" id="J3NWV6"/>
<dbReference type="eggNOG" id="ENOG502SYX9">
    <property type="taxonomic scope" value="Eukaryota"/>
</dbReference>
<reference evidence="3" key="2">
    <citation type="submission" date="2010-07" db="EMBL/GenBank/DDBJ databases">
        <authorList>
            <consortium name="The Broad Institute Genome Sequencing Platform"/>
            <consortium name="Broad Institute Genome Sequencing Center for Infectious Disease"/>
            <person name="Ma L.-J."/>
            <person name="Dead R."/>
            <person name="Young S."/>
            <person name="Zeng Q."/>
            <person name="Koehrsen M."/>
            <person name="Alvarado L."/>
            <person name="Berlin A."/>
            <person name="Chapman S.B."/>
            <person name="Chen Z."/>
            <person name="Freedman E."/>
            <person name="Gellesch M."/>
            <person name="Goldberg J."/>
            <person name="Griggs A."/>
            <person name="Gujja S."/>
            <person name="Heilman E.R."/>
            <person name="Heiman D."/>
            <person name="Hepburn T."/>
            <person name="Howarth C."/>
            <person name="Jen D."/>
            <person name="Larson L."/>
            <person name="Mehta T."/>
            <person name="Neiman D."/>
            <person name="Pearson M."/>
            <person name="Roberts A."/>
            <person name="Saif S."/>
            <person name="Shea T."/>
            <person name="Shenoy N."/>
            <person name="Sisk P."/>
            <person name="Stolte C."/>
            <person name="Sykes S."/>
            <person name="Walk T."/>
            <person name="White J."/>
            <person name="Yandava C."/>
            <person name="Haas B."/>
            <person name="Nusbaum C."/>
            <person name="Birren B."/>
        </authorList>
    </citation>
    <scope>NUCLEOTIDE SEQUENCE</scope>
    <source>
        <strain evidence="3">R3-111a-1</strain>
    </source>
</reference>
<organism evidence="3">
    <name type="scientific">Gaeumannomyces tritici (strain R3-111a-1)</name>
    <name type="common">Wheat and barley take-all root rot fungus</name>
    <name type="synonym">Gaeumannomyces graminis var. tritici</name>
    <dbReference type="NCBI Taxonomy" id="644352"/>
    <lineage>
        <taxon>Eukaryota</taxon>
        <taxon>Fungi</taxon>
        <taxon>Dikarya</taxon>
        <taxon>Ascomycota</taxon>
        <taxon>Pezizomycotina</taxon>
        <taxon>Sordariomycetes</taxon>
        <taxon>Sordariomycetidae</taxon>
        <taxon>Magnaporthales</taxon>
        <taxon>Magnaporthaceae</taxon>
        <taxon>Gaeumannomyces</taxon>
    </lineage>
</organism>
<feature type="compositionally biased region" description="Low complexity" evidence="1">
    <location>
        <begin position="504"/>
        <end position="529"/>
    </location>
</feature>
<dbReference type="RefSeq" id="XP_009221838.1">
    <property type="nucleotide sequence ID" value="XM_009223574.1"/>
</dbReference>
<accession>J3NWV6</accession>
<evidence type="ECO:0000313" key="5">
    <source>
        <dbReference type="Proteomes" id="UP000006039"/>
    </source>
</evidence>